<keyword evidence="3" id="KW-1185">Reference proteome</keyword>
<protein>
    <submittedName>
        <fullName evidence="2">Uncharacterized protein</fullName>
    </submittedName>
</protein>
<dbReference type="EMBL" id="JAGMVJ010000002">
    <property type="protein sequence ID" value="KAH7092980.1"/>
    <property type="molecule type" value="Genomic_DNA"/>
</dbReference>
<feature type="compositionally biased region" description="Basic residues" evidence="1">
    <location>
        <begin position="118"/>
        <end position="132"/>
    </location>
</feature>
<evidence type="ECO:0000313" key="2">
    <source>
        <dbReference type="EMBL" id="KAH7092980.1"/>
    </source>
</evidence>
<evidence type="ECO:0000313" key="3">
    <source>
        <dbReference type="Proteomes" id="UP000813461"/>
    </source>
</evidence>
<feature type="region of interest" description="Disordered" evidence="1">
    <location>
        <begin position="111"/>
        <end position="140"/>
    </location>
</feature>
<dbReference type="AlphaFoldDB" id="A0A8K0REP4"/>
<dbReference type="Proteomes" id="UP000813461">
    <property type="component" value="Unassembled WGS sequence"/>
</dbReference>
<comment type="caution">
    <text evidence="2">The sequence shown here is derived from an EMBL/GenBank/DDBJ whole genome shotgun (WGS) entry which is preliminary data.</text>
</comment>
<sequence length="266" mass="29438">MSDAGRHSSMLKQAQNRRFQAPVPMQVANCRHARTCDRYLDDKAGGSVDKGGFTRLAYSRSHGEGRHARFGPIASTPLTFVTHRPTFFPASQAKMRVPEGHTNSKLSFLQAHPSAGRRNLRRKTQRRAAQSRRRSDVAAIGSTSISEHDLSYLSAENSSSTVSLVLRTRACLSTTHLALDKNSYTDWARRSLQASARAAPAQEKTRKSCKDHCIIRDHSRTCIIPECLGIPSRSSSQVIECTEDDPRGCQTTLRQLSVPSPALPDR</sequence>
<gene>
    <name evidence="2" type="ORF">FB567DRAFT_544386</name>
</gene>
<organism evidence="2 3">
    <name type="scientific">Paraphoma chrysanthemicola</name>
    <dbReference type="NCBI Taxonomy" id="798071"/>
    <lineage>
        <taxon>Eukaryota</taxon>
        <taxon>Fungi</taxon>
        <taxon>Dikarya</taxon>
        <taxon>Ascomycota</taxon>
        <taxon>Pezizomycotina</taxon>
        <taxon>Dothideomycetes</taxon>
        <taxon>Pleosporomycetidae</taxon>
        <taxon>Pleosporales</taxon>
        <taxon>Pleosporineae</taxon>
        <taxon>Phaeosphaeriaceae</taxon>
        <taxon>Paraphoma</taxon>
    </lineage>
</organism>
<accession>A0A8K0REP4</accession>
<evidence type="ECO:0000256" key="1">
    <source>
        <dbReference type="SAM" id="MobiDB-lite"/>
    </source>
</evidence>
<proteinExistence type="predicted"/>
<name>A0A8K0REP4_9PLEO</name>
<reference evidence="2" key="1">
    <citation type="journal article" date="2021" name="Nat. Commun.">
        <title>Genetic determinants of endophytism in the Arabidopsis root mycobiome.</title>
        <authorList>
            <person name="Mesny F."/>
            <person name="Miyauchi S."/>
            <person name="Thiergart T."/>
            <person name="Pickel B."/>
            <person name="Atanasova L."/>
            <person name="Karlsson M."/>
            <person name="Huettel B."/>
            <person name="Barry K.W."/>
            <person name="Haridas S."/>
            <person name="Chen C."/>
            <person name="Bauer D."/>
            <person name="Andreopoulos W."/>
            <person name="Pangilinan J."/>
            <person name="LaButti K."/>
            <person name="Riley R."/>
            <person name="Lipzen A."/>
            <person name="Clum A."/>
            <person name="Drula E."/>
            <person name="Henrissat B."/>
            <person name="Kohler A."/>
            <person name="Grigoriev I.V."/>
            <person name="Martin F.M."/>
            <person name="Hacquard S."/>
        </authorList>
    </citation>
    <scope>NUCLEOTIDE SEQUENCE</scope>
    <source>
        <strain evidence="2">MPI-SDFR-AT-0120</strain>
    </source>
</reference>